<feature type="transmembrane region" description="Helical" evidence="2">
    <location>
        <begin position="279"/>
        <end position="298"/>
    </location>
</feature>
<dbReference type="PANTHER" id="PTHR23542:SF1">
    <property type="entry name" value="MAJOR FACILITATOR SUPERFAMILY (MFS) PROFILE DOMAIN-CONTAINING PROTEIN"/>
    <property type="match status" value="1"/>
</dbReference>
<keyword evidence="2" id="KW-0812">Transmembrane</keyword>
<evidence type="ECO:0008006" key="5">
    <source>
        <dbReference type="Google" id="ProtNLM"/>
    </source>
</evidence>
<feature type="region of interest" description="Disordered" evidence="1">
    <location>
        <begin position="388"/>
        <end position="409"/>
    </location>
</feature>
<gene>
    <name evidence="3" type="ORF">SVIO_003310</name>
</gene>
<feature type="transmembrane region" description="Helical" evidence="2">
    <location>
        <begin position="141"/>
        <end position="163"/>
    </location>
</feature>
<feature type="transmembrane region" description="Helical" evidence="2">
    <location>
        <begin position="44"/>
        <end position="66"/>
    </location>
</feature>
<dbReference type="Proteomes" id="UP000301309">
    <property type="component" value="Unassembled WGS sequence"/>
</dbReference>
<dbReference type="PANTHER" id="PTHR23542">
    <property type="match status" value="1"/>
</dbReference>
<keyword evidence="2" id="KW-1133">Transmembrane helix</keyword>
<keyword evidence="4" id="KW-1185">Reference proteome</keyword>
<name>A0A4D4KTH0_STRVO</name>
<evidence type="ECO:0000256" key="2">
    <source>
        <dbReference type="SAM" id="Phobius"/>
    </source>
</evidence>
<proteinExistence type="predicted"/>
<dbReference type="Pfam" id="PF07690">
    <property type="entry name" value="MFS_1"/>
    <property type="match status" value="1"/>
</dbReference>
<dbReference type="GO" id="GO:0022857">
    <property type="term" value="F:transmembrane transporter activity"/>
    <property type="evidence" value="ECO:0007669"/>
    <property type="project" value="InterPro"/>
</dbReference>
<organism evidence="3 4">
    <name type="scientific">Streptomyces violaceusniger</name>
    <dbReference type="NCBI Taxonomy" id="68280"/>
    <lineage>
        <taxon>Bacteria</taxon>
        <taxon>Bacillati</taxon>
        <taxon>Actinomycetota</taxon>
        <taxon>Actinomycetes</taxon>
        <taxon>Kitasatosporales</taxon>
        <taxon>Streptomycetaceae</taxon>
        <taxon>Streptomyces</taxon>
        <taxon>Streptomyces violaceusniger group</taxon>
    </lineage>
</organism>
<dbReference type="SUPFAM" id="SSF103473">
    <property type="entry name" value="MFS general substrate transporter"/>
    <property type="match status" value="1"/>
</dbReference>
<reference evidence="3 4" key="1">
    <citation type="journal article" date="2020" name="Int. J. Syst. Evol. Microbiol.">
        <title>Reclassification of Streptomyces castelarensis and Streptomyces sporoclivatus as later heterotypic synonyms of Streptomyces antimycoticus.</title>
        <authorList>
            <person name="Komaki H."/>
            <person name="Tamura T."/>
        </authorList>
    </citation>
    <scope>NUCLEOTIDE SEQUENCE [LARGE SCALE GENOMIC DNA]</scope>
    <source>
        <strain evidence="3 4">NBRC 13459</strain>
    </source>
</reference>
<feature type="transmembrane region" description="Helical" evidence="2">
    <location>
        <begin position="105"/>
        <end position="129"/>
    </location>
</feature>
<accession>A0A4D4KTH0</accession>
<feature type="transmembrane region" description="Helical" evidence="2">
    <location>
        <begin position="219"/>
        <end position="241"/>
    </location>
</feature>
<dbReference type="InterPro" id="IPR011701">
    <property type="entry name" value="MFS"/>
</dbReference>
<evidence type="ECO:0000313" key="4">
    <source>
        <dbReference type="Proteomes" id="UP000301309"/>
    </source>
</evidence>
<feature type="transmembrane region" description="Helical" evidence="2">
    <location>
        <begin position="304"/>
        <end position="324"/>
    </location>
</feature>
<dbReference type="EMBL" id="BJHW01000001">
    <property type="protein sequence ID" value="GDY49708.1"/>
    <property type="molecule type" value="Genomic_DNA"/>
</dbReference>
<feature type="transmembrane region" description="Helical" evidence="2">
    <location>
        <begin position="336"/>
        <end position="359"/>
    </location>
</feature>
<feature type="transmembrane region" description="Helical" evidence="2">
    <location>
        <begin position="78"/>
        <end position="99"/>
    </location>
</feature>
<dbReference type="AlphaFoldDB" id="A0A4D4KTH0"/>
<comment type="caution">
    <text evidence="3">The sequence shown here is derived from an EMBL/GenBank/DDBJ whole genome shotgun (WGS) entry which is preliminary data.</text>
</comment>
<protein>
    <recommendedName>
        <fullName evidence="5">MFS transporter</fullName>
    </recommendedName>
</protein>
<feature type="transmembrane region" description="Helical" evidence="2">
    <location>
        <begin position="247"/>
        <end position="267"/>
    </location>
</feature>
<feature type="compositionally biased region" description="Basic and acidic residues" evidence="1">
    <location>
        <begin position="400"/>
        <end position="409"/>
    </location>
</feature>
<dbReference type="Gene3D" id="1.20.1250.20">
    <property type="entry name" value="MFS general substrate transporter like domains"/>
    <property type="match status" value="1"/>
</dbReference>
<feature type="transmembrane region" description="Helical" evidence="2">
    <location>
        <begin position="12"/>
        <end position="38"/>
    </location>
</feature>
<dbReference type="InterPro" id="IPR036259">
    <property type="entry name" value="MFS_trans_sf"/>
</dbReference>
<keyword evidence="2" id="KW-0472">Membrane</keyword>
<sequence>MARYQVALAHPGAARVILAAFACRMLAGMVSLALLLVAEDASGSYAQAGFVSGAYAIALAFTSPLWGRIADRRGPRAALAWATSLQSFFFGLFVVAAVTTAWPPLLVSTAFLAGAATPPAAAVSNAVLMEVVPGEDDRRSLFALSGLMTEAVFVGGPLLVAAIVAVLPAVYAIVITAVVSSLGVWWLRAAPAVEAMDRERPGLAGPGLRLDWNRRQLHIQMVVAAAAFAIGGLQVSVVARADELDASAGLLMAALACGGTLGSFCYGGLRLPGSAPAQLAAVLLLYGAAILALGMGPAAPLTGILLLLVGFVNGPADAIETLLVGRYSAVSARSQAFAVLVASNWVGFATGSFVAGLAIQYASPGLGMVVAATAALVAAGSMALAASRPERRTSGGGETGRFHDETAQR</sequence>
<feature type="transmembrane region" description="Helical" evidence="2">
    <location>
        <begin position="365"/>
        <end position="386"/>
    </location>
</feature>
<evidence type="ECO:0000256" key="1">
    <source>
        <dbReference type="SAM" id="MobiDB-lite"/>
    </source>
</evidence>
<feature type="transmembrane region" description="Helical" evidence="2">
    <location>
        <begin position="169"/>
        <end position="187"/>
    </location>
</feature>
<evidence type="ECO:0000313" key="3">
    <source>
        <dbReference type="EMBL" id="GDY49708.1"/>
    </source>
</evidence>